<reference evidence="1" key="1">
    <citation type="submission" date="2020-11" db="EMBL/GenBank/DDBJ databases">
        <title>Connecting structure to function with the recovery of over 1000 high-quality activated sludge metagenome-assembled genomes encoding full-length rRNA genes using long-read sequencing.</title>
        <authorList>
            <person name="Singleton C.M."/>
            <person name="Petriglieri F."/>
            <person name="Kristensen J.M."/>
            <person name="Kirkegaard R.H."/>
            <person name="Michaelsen T.Y."/>
            <person name="Andersen M.H."/>
            <person name="Karst S.M."/>
            <person name="Dueholm M.S."/>
            <person name="Nielsen P.H."/>
            <person name="Albertsen M."/>
        </authorList>
    </citation>
    <scope>NUCLEOTIDE SEQUENCE</scope>
    <source>
        <strain evidence="1">Fred_18-Q3-R57-64_BAT3C.431</strain>
    </source>
</reference>
<organism evidence="1">
    <name type="scientific">Candidatus Iainarchaeum sp</name>
    <dbReference type="NCBI Taxonomy" id="3101447"/>
    <lineage>
        <taxon>Archaea</taxon>
        <taxon>Candidatus Iainarchaeota</taxon>
        <taxon>Candidatus Iainarchaeia</taxon>
        <taxon>Candidatus Iainarchaeales</taxon>
        <taxon>Candidatus Iainarchaeaceae</taxon>
        <taxon>Candidatus Iainarchaeum</taxon>
    </lineage>
</organism>
<gene>
    <name evidence="1" type="ORF">IPJ89_02695</name>
</gene>
<proteinExistence type="predicted"/>
<evidence type="ECO:0000313" key="1">
    <source>
        <dbReference type="EMBL" id="QQR93123.1"/>
    </source>
</evidence>
<protein>
    <submittedName>
        <fullName evidence="1">Uncharacterized protein</fullName>
    </submittedName>
</protein>
<dbReference type="AlphaFoldDB" id="A0A7T9DKR6"/>
<name>A0A7T9DKR6_9ARCH</name>
<accession>A0A7T9DKR6</accession>
<dbReference type="Proteomes" id="UP000596004">
    <property type="component" value="Chromosome"/>
</dbReference>
<dbReference type="EMBL" id="CP064981">
    <property type="protein sequence ID" value="QQR93123.1"/>
    <property type="molecule type" value="Genomic_DNA"/>
</dbReference>
<sequence length="176" mass="20753">MAHPFRKVRIPRYRVQKKETIVRAESVANARKKIKNKKEVRKAHFAGKVKTISRVRHAPGQGVRTREISPQTLKRFVEQGYHPFTPTSRPRAFTRKNMIRNALMDYYNLLRLLRPIGGEISIHHPAIKEWKEYWGKKLGKGWERELLAMVSQKGHLSMREFAPYASSIGRLRWKDR</sequence>